<reference evidence="3" key="1">
    <citation type="submission" date="2023-01" db="EMBL/GenBank/DDBJ databases">
        <title>The diversity of Class Acidimicrobiia in South China Sea sediment environments and the proposal of Iamia marina sp. nov., a novel species of the genus Iamia.</title>
        <authorList>
            <person name="He Y."/>
            <person name="Tian X."/>
        </authorList>
    </citation>
    <scope>NUCLEOTIDE SEQUENCE</scope>
    <source>
        <strain evidence="3">DSM 19957</strain>
    </source>
</reference>
<protein>
    <submittedName>
        <fullName evidence="3">DUF4214 domain-containing protein</fullName>
    </submittedName>
</protein>
<feature type="domain" description="DUF4214" evidence="2">
    <location>
        <begin position="69"/>
        <end position="117"/>
    </location>
</feature>
<dbReference type="EMBL" id="CP116942">
    <property type="protein sequence ID" value="WCO65672.1"/>
    <property type="molecule type" value="Genomic_DNA"/>
</dbReference>
<name>A0AAE9YAY7_9ACTN</name>
<evidence type="ECO:0000256" key="1">
    <source>
        <dbReference type="SAM" id="MobiDB-lite"/>
    </source>
</evidence>
<dbReference type="InterPro" id="IPR029058">
    <property type="entry name" value="AB_hydrolase_fold"/>
</dbReference>
<gene>
    <name evidence="3" type="ORF">PO878_14300</name>
</gene>
<dbReference type="Proteomes" id="UP001216390">
    <property type="component" value="Chromosome"/>
</dbReference>
<proteinExistence type="predicted"/>
<dbReference type="InterPro" id="IPR025282">
    <property type="entry name" value="DUF4214"/>
</dbReference>
<accession>A0AAE9YAY7</accession>
<dbReference type="InterPro" id="IPR006311">
    <property type="entry name" value="TAT_signal"/>
</dbReference>
<dbReference type="Pfam" id="PF13946">
    <property type="entry name" value="DUF4214"/>
    <property type="match status" value="1"/>
</dbReference>
<dbReference type="Gene3D" id="3.40.50.1820">
    <property type="entry name" value="alpha/beta hydrolase"/>
    <property type="match status" value="1"/>
</dbReference>
<keyword evidence="4" id="KW-1185">Reference proteome</keyword>
<dbReference type="PROSITE" id="PS51318">
    <property type="entry name" value="TAT"/>
    <property type="match status" value="1"/>
</dbReference>
<dbReference type="RefSeq" id="WP_272735199.1">
    <property type="nucleotide sequence ID" value="NZ_CP116942.1"/>
</dbReference>
<dbReference type="AlphaFoldDB" id="A0AAE9YAY7"/>
<sequence length="902" mass="94620">MRRTRRPAAPVPPHRRRRLLAVATATVLALVGVGAAAPGPVVGAPATAPATGAPAPTGFGEPGIPVRPASERYVRQAYEAVLHRDADEGGLAYWGGRLDDGTTRATFARQLVLSGESLTDHLSEVYATAHHTPAAGELADDIAAIRARRATVESILVGLLSSQEYVFGQGGGYPAGFVVALYRDVLGRTVAEDDPQVQYWADRAAAAPDIETGTRTVARLLVVSFENLRPVVDDAYDRLLARRADAGGRDYWVGRIRRGESILDIDRNLLASGEAWGSGCSTLDAARCLLPFPNDRFTLPDANTDTGRRVVLKSPWVPAPTGGPAFDPTQWNRQDGFSPGSAILVASNGIDPAQSGLPPITDIGSSLEAGAPIVLVDMATGEKVPFWAELDANAPSDAERALIVRPARNLADGHTYAVGIGPVRDAAGAVIPAPAGFARCASGTPQPDRRVQEECDATQPAIDEVAEAGIPTGDQYLAWSFTVASTRNLAERITEMRNDVLGGAAGLTAAPFTVTGTSRNEADGVTRVDGTFEVPLYLTGTGAPGSVLHLGDDDLPEARGTYTAPFTCTIPDSAATTPTRASLYGHGLLGTGGQANSSYIRSFSAAHGITLCGTDYIGLASEDLPNTAGILGDLSRFDELADRNQQGLLNQMVLGRLMTLPDGLTSDPAFQNDVGAPLVAPGSELGYYGNSQGGIMGGALVAVDPDISRGVLGVPGMNYSTLLQRSVDFDPFFDVFSAGYPSALDRTVMLSMIQMLWDRGEANGYANHVTTDPLPGTGPTEVLLHVAFGDHQVAQVTADNMARTYGAATNDPPLAPGRSSDVTPLWGIDRIGTFPYAGSAIVYWDSGTPEPPLENVPNRAGEDPHGDPRSDPDAQVQMSDFLQPGGVVTDQCGGSWCEADPS</sequence>
<feature type="compositionally biased region" description="Basic and acidic residues" evidence="1">
    <location>
        <begin position="860"/>
        <end position="872"/>
    </location>
</feature>
<evidence type="ECO:0000313" key="4">
    <source>
        <dbReference type="Proteomes" id="UP001216390"/>
    </source>
</evidence>
<evidence type="ECO:0000313" key="3">
    <source>
        <dbReference type="EMBL" id="WCO65672.1"/>
    </source>
</evidence>
<dbReference type="KEGG" id="ima:PO878_14300"/>
<organism evidence="3 4">
    <name type="scientific">Iamia majanohamensis</name>
    <dbReference type="NCBI Taxonomy" id="467976"/>
    <lineage>
        <taxon>Bacteria</taxon>
        <taxon>Bacillati</taxon>
        <taxon>Actinomycetota</taxon>
        <taxon>Acidimicrobiia</taxon>
        <taxon>Acidimicrobiales</taxon>
        <taxon>Iamiaceae</taxon>
        <taxon>Iamia</taxon>
    </lineage>
</organism>
<feature type="region of interest" description="Disordered" evidence="1">
    <location>
        <begin position="847"/>
        <end position="902"/>
    </location>
</feature>
<evidence type="ECO:0000259" key="2">
    <source>
        <dbReference type="Pfam" id="PF13946"/>
    </source>
</evidence>